<reference evidence="7 8" key="1">
    <citation type="submission" date="2023-07" db="EMBL/GenBank/DDBJ databases">
        <title>Protaetiibacter sp. nov WY-16 isolated from soil.</title>
        <authorList>
            <person name="Liu B."/>
            <person name="Wan Y."/>
        </authorList>
    </citation>
    <scope>NUCLEOTIDE SEQUENCE [LARGE SCALE GENOMIC DNA]</scope>
    <source>
        <strain evidence="7 8">WY-16</strain>
    </source>
</reference>
<protein>
    <submittedName>
        <fullName evidence="7">Extracellular solute-binding protein</fullName>
    </submittedName>
</protein>
<dbReference type="EMBL" id="JAUQUB010000001">
    <property type="protein sequence ID" value="MDO7880984.1"/>
    <property type="molecule type" value="Genomic_DNA"/>
</dbReference>
<organism evidence="7 8">
    <name type="scientific">Antiquaquibacter soli</name>
    <dbReference type="NCBI Taxonomy" id="3064523"/>
    <lineage>
        <taxon>Bacteria</taxon>
        <taxon>Bacillati</taxon>
        <taxon>Actinomycetota</taxon>
        <taxon>Actinomycetes</taxon>
        <taxon>Micrococcales</taxon>
        <taxon>Microbacteriaceae</taxon>
        <taxon>Antiquaquibacter</taxon>
    </lineage>
</organism>
<comment type="caution">
    <text evidence="7">The sequence shown here is derived from an EMBL/GenBank/DDBJ whole genome shotgun (WGS) entry which is preliminary data.</text>
</comment>
<evidence type="ECO:0000256" key="5">
    <source>
        <dbReference type="ARBA" id="ARBA00023288"/>
    </source>
</evidence>
<dbReference type="SUPFAM" id="SSF53850">
    <property type="entry name" value="Periplasmic binding protein-like II"/>
    <property type="match status" value="1"/>
</dbReference>
<keyword evidence="5" id="KW-0449">Lipoprotein</keyword>
<dbReference type="PROSITE" id="PS51257">
    <property type="entry name" value="PROKAR_LIPOPROTEIN"/>
    <property type="match status" value="1"/>
</dbReference>
<dbReference type="Proteomes" id="UP001241072">
    <property type="component" value="Unassembled WGS sequence"/>
</dbReference>
<keyword evidence="3" id="KW-0472">Membrane</keyword>
<sequence length="424" mass="44969">MKRSALFRGVVGTAVLATAIGLTACAPAAEDDGPVTLTYWTWAPAVPDAVEVWNEQNPDIQVKVEQPAGADDIIAKVLAAQRAGEGPDMFAAEYQKVPNLVLSGAGYDISDLVSDFSDEFTDANWSLVTVGDGVYGVPQDTGPMVYLYRADIFEQNGWTPPTTWDEYADLAAQVRATGAYLGGFPDDGATLAGYAMPLGAQWWSTDGDSWSVDIDGAETTRVVDFWEPLVREDLISTTHFFTPEWNTQMNDGSIVSWAAGAWAPGTIASVAPDTAGLWRIAKMPTWDGETSAGLFGGSSAMVGSTTKHPEEAVKFLEWLNGSDEGSSLLAQGGLFPASVAGQAALSDLPVPEMVSGQDDFWELAADIASDTVSFTWGPNVQIAFDTYSDTVRAALDSGAPFSDALVAAQDKVVSDLKTTGFTVK</sequence>
<dbReference type="RefSeq" id="WP_305001407.1">
    <property type="nucleotide sequence ID" value="NZ_JAUQUB010000001.1"/>
</dbReference>
<dbReference type="Pfam" id="PF01547">
    <property type="entry name" value="SBP_bac_1"/>
    <property type="match status" value="1"/>
</dbReference>
<dbReference type="PANTHER" id="PTHR43649:SF33">
    <property type="entry name" value="POLYGALACTURONAN_RHAMNOGALACTURONAN-BINDING PROTEIN YTCQ"/>
    <property type="match status" value="1"/>
</dbReference>
<dbReference type="PANTHER" id="PTHR43649">
    <property type="entry name" value="ARABINOSE-BINDING PROTEIN-RELATED"/>
    <property type="match status" value="1"/>
</dbReference>
<evidence type="ECO:0000256" key="6">
    <source>
        <dbReference type="SAM" id="SignalP"/>
    </source>
</evidence>
<dbReference type="InterPro" id="IPR006059">
    <property type="entry name" value="SBP"/>
</dbReference>
<keyword evidence="1" id="KW-1003">Cell membrane</keyword>
<feature type="chain" id="PRO_5045645033" evidence="6">
    <location>
        <begin position="29"/>
        <end position="424"/>
    </location>
</feature>
<accession>A0ABT9BIY2</accession>
<evidence type="ECO:0000313" key="7">
    <source>
        <dbReference type="EMBL" id="MDO7880984.1"/>
    </source>
</evidence>
<proteinExistence type="predicted"/>
<dbReference type="InterPro" id="IPR050490">
    <property type="entry name" value="Bact_solute-bd_prot1"/>
</dbReference>
<keyword evidence="8" id="KW-1185">Reference proteome</keyword>
<name>A0ABT9BIY2_9MICO</name>
<evidence type="ECO:0000256" key="1">
    <source>
        <dbReference type="ARBA" id="ARBA00022475"/>
    </source>
</evidence>
<keyword evidence="4" id="KW-0564">Palmitate</keyword>
<evidence type="ECO:0000313" key="8">
    <source>
        <dbReference type="Proteomes" id="UP001241072"/>
    </source>
</evidence>
<evidence type="ECO:0000256" key="3">
    <source>
        <dbReference type="ARBA" id="ARBA00023136"/>
    </source>
</evidence>
<evidence type="ECO:0000256" key="4">
    <source>
        <dbReference type="ARBA" id="ARBA00023139"/>
    </source>
</evidence>
<feature type="signal peptide" evidence="6">
    <location>
        <begin position="1"/>
        <end position="28"/>
    </location>
</feature>
<keyword evidence="2 6" id="KW-0732">Signal</keyword>
<evidence type="ECO:0000256" key="2">
    <source>
        <dbReference type="ARBA" id="ARBA00022729"/>
    </source>
</evidence>
<dbReference type="Gene3D" id="3.40.190.10">
    <property type="entry name" value="Periplasmic binding protein-like II"/>
    <property type="match status" value="1"/>
</dbReference>
<gene>
    <name evidence="7" type="ORF">Q5716_01955</name>
</gene>